<dbReference type="Pfam" id="PF00672">
    <property type="entry name" value="HAMP"/>
    <property type="match status" value="1"/>
</dbReference>
<evidence type="ECO:0000259" key="12">
    <source>
        <dbReference type="PROSITE" id="PS50111"/>
    </source>
</evidence>
<dbReference type="Pfam" id="PF02743">
    <property type="entry name" value="dCache_1"/>
    <property type="match status" value="1"/>
</dbReference>
<dbReference type="CDD" id="cd12913">
    <property type="entry name" value="PDC1_MCP_like"/>
    <property type="match status" value="1"/>
</dbReference>
<dbReference type="PANTHER" id="PTHR32089">
    <property type="entry name" value="METHYL-ACCEPTING CHEMOTAXIS PROTEIN MCPB"/>
    <property type="match status" value="1"/>
</dbReference>
<evidence type="ECO:0000313" key="14">
    <source>
        <dbReference type="EMBL" id="MBM7615190.1"/>
    </source>
</evidence>
<evidence type="ECO:0000256" key="4">
    <source>
        <dbReference type="ARBA" id="ARBA00022692"/>
    </source>
</evidence>
<keyword evidence="2" id="KW-1003">Cell membrane</keyword>
<dbReference type="InterPro" id="IPR003660">
    <property type="entry name" value="HAMP_dom"/>
</dbReference>
<evidence type="ECO:0000256" key="7">
    <source>
        <dbReference type="ARBA" id="ARBA00023224"/>
    </source>
</evidence>
<evidence type="ECO:0000256" key="5">
    <source>
        <dbReference type="ARBA" id="ARBA00022989"/>
    </source>
</evidence>
<dbReference type="InterPro" id="IPR029151">
    <property type="entry name" value="Sensor-like_sf"/>
</dbReference>
<evidence type="ECO:0000256" key="11">
    <source>
        <dbReference type="SAM" id="Phobius"/>
    </source>
</evidence>
<evidence type="ECO:0000256" key="8">
    <source>
        <dbReference type="ARBA" id="ARBA00029447"/>
    </source>
</evidence>
<dbReference type="CDD" id="cd06225">
    <property type="entry name" value="HAMP"/>
    <property type="match status" value="1"/>
</dbReference>
<keyword evidence="7 9" id="KW-0807">Transducer</keyword>
<dbReference type="SUPFAM" id="SSF103190">
    <property type="entry name" value="Sensory domain-like"/>
    <property type="match status" value="1"/>
</dbReference>
<dbReference type="SMART" id="SM00283">
    <property type="entry name" value="MA"/>
    <property type="match status" value="1"/>
</dbReference>
<dbReference type="PROSITE" id="PS50111">
    <property type="entry name" value="CHEMOTAXIS_TRANSDUC_2"/>
    <property type="match status" value="1"/>
</dbReference>
<keyword evidence="3" id="KW-0145">Chemotaxis</keyword>
<evidence type="ECO:0000256" key="6">
    <source>
        <dbReference type="ARBA" id="ARBA00023136"/>
    </source>
</evidence>
<comment type="similarity">
    <text evidence="8">Belongs to the methyl-accepting chemotaxis (MCP) protein family.</text>
</comment>
<name>A0ABS2NQH5_9FIRM</name>
<dbReference type="PROSITE" id="PS50885">
    <property type="entry name" value="HAMP"/>
    <property type="match status" value="1"/>
</dbReference>
<dbReference type="Gene3D" id="6.10.340.10">
    <property type="match status" value="1"/>
</dbReference>
<keyword evidence="15" id="KW-1185">Reference proteome</keyword>
<dbReference type="SUPFAM" id="SSF58104">
    <property type="entry name" value="Methyl-accepting chemotaxis protein (MCP) signaling domain"/>
    <property type="match status" value="1"/>
</dbReference>
<dbReference type="PANTHER" id="PTHR32089:SF112">
    <property type="entry name" value="LYSOZYME-LIKE PROTEIN-RELATED"/>
    <property type="match status" value="1"/>
</dbReference>
<feature type="region of interest" description="Disordered" evidence="10">
    <location>
        <begin position="1"/>
        <end position="21"/>
    </location>
</feature>
<evidence type="ECO:0000256" key="1">
    <source>
        <dbReference type="ARBA" id="ARBA00004651"/>
    </source>
</evidence>
<comment type="subcellular location">
    <subcellularLocation>
        <location evidence="1">Cell membrane</location>
        <topology evidence="1">Multi-pass membrane protein</topology>
    </subcellularLocation>
</comment>
<evidence type="ECO:0000313" key="15">
    <source>
        <dbReference type="Proteomes" id="UP001314796"/>
    </source>
</evidence>
<proteinExistence type="inferred from homology"/>
<sequence>MEKITGKAKDKKTKNQKKQKSRKIRTQLIGIMILVILLPVSILGTMTYLKAFRILDEKLGQTTQQTTREAGEALNEYLWGIEKQVAALADNSIMKEIAREAEEDTLPYDSMGMGMELLKNFNDSNPSVINSYIGTEKAGMYIYPHTDLPEGWDPRTRPWYSAAMKNKGKVAWSEPYVDTASGQITLTAAKSIEYNGGTVGVLAFDVDLNMITQKMAEVKLGEEGYLALATGDGTVLVHPMAEIIGTDEITKQSFWGEASGNESGFTRYEFNGTRRFASYVTNESTGWKILGIMSGSELVDDTSDIRNYIIIASIIAIILGAVISLLIANNVSSPLKQIKEAFAKAATGDLSVRTSMKRRDEFGDLSNSFNDMMENLKALIYEVQQSTQVVVETSTSLANITDQTNVATNEVALTIEEIAKSAGEQARDMEEGVGKVDNLAHKIGVVQYSTDDVYSKSTETNELSKRGIETVQLLTKKAEESSRATETVGGIVVDVNKSSDAIGMITTTINQIAEQTNLLALNAAIEAARAGEAGKGFAVVADEIRKLAEQSGKATREIQDLIAGIQEKAKSAVSAMDVTEEIMKQQNQAVKETEMIFDQISSAISAIMQKVTEVKGSSNDMAAEKDDLIAVIQNVSATAEETSAATQQVSAATEEQLASIEEVASHSNDLKELAGQLQKVIERFKI</sequence>
<comment type="caution">
    <text evidence="14">The sequence shown here is derived from an EMBL/GenBank/DDBJ whole genome shotgun (WGS) entry which is preliminary data.</text>
</comment>
<feature type="transmembrane region" description="Helical" evidence="11">
    <location>
        <begin position="28"/>
        <end position="49"/>
    </location>
</feature>
<accession>A0ABS2NQH5</accession>
<dbReference type="CDD" id="cd11386">
    <property type="entry name" value="MCP_signal"/>
    <property type="match status" value="1"/>
</dbReference>
<reference evidence="14 15" key="1">
    <citation type="submission" date="2021-01" db="EMBL/GenBank/DDBJ databases">
        <title>Genomic Encyclopedia of Type Strains, Phase IV (KMG-IV): sequencing the most valuable type-strain genomes for metagenomic binning, comparative biology and taxonomic classification.</title>
        <authorList>
            <person name="Goeker M."/>
        </authorList>
    </citation>
    <scope>NUCLEOTIDE SEQUENCE [LARGE SCALE GENOMIC DNA]</scope>
    <source>
        <strain evidence="14 15">DSM 25890</strain>
    </source>
</reference>
<dbReference type="EMBL" id="JAFBEE010000010">
    <property type="protein sequence ID" value="MBM7615190.1"/>
    <property type="molecule type" value="Genomic_DNA"/>
</dbReference>
<feature type="domain" description="Methyl-accepting transducer" evidence="12">
    <location>
        <begin position="400"/>
        <end position="650"/>
    </location>
</feature>
<dbReference type="Proteomes" id="UP001314796">
    <property type="component" value="Unassembled WGS sequence"/>
</dbReference>
<evidence type="ECO:0000256" key="3">
    <source>
        <dbReference type="ARBA" id="ARBA00022500"/>
    </source>
</evidence>
<dbReference type="InterPro" id="IPR004089">
    <property type="entry name" value="MCPsignal_dom"/>
</dbReference>
<dbReference type="Gene3D" id="1.10.287.950">
    <property type="entry name" value="Methyl-accepting chemotaxis protein"/>
    <property type="match status" value="1"/>
</dbReference>
<dbReference type="RefSeq" id="WP_204402100.1">
    <property type="nucleotide sequence ID" value="NZ_JAFBEE010000010.1"/>
</dbReference>
<protein>
    <submittedName>
        <fullName evidence="14">Methyl-accepting chemotaxis protein</fullName>
    </submittedName>
</protein>
<dbReference type="CDD" id="cd12912">
    <property type="entry name" value="PDC2_MCP_like"/>
    <property type="match status" value="1"/>
</dbReference>
<organism evidence="14 15">
    <name type="scientific">Alkaliphilus hydrothermalis</name>
    <dbReference type="NCBI Taxonomy" id="1482730"/>
    <lineage>
        <taxon>Bacteria</taxon>
        <taxon>Bacillati</taxon>
        <taxon>Bacillota</taxon>
        <taxon>Clostridia</taxon>
        <taxon>Peptostreptococcales</taxon>
        <taxon>Natronincolaceae</taxon>
        <taxon>Alkaliphilus</taxon>
    </lineage>
</organism>
<keyword evidence="6 11" id="KW-0472">Membrane</keyword>
<dbReference type="InterPro" id="IPR033479">
    <property type="entry name" value="dCache_1"/>
</dbReference>
<evidence type="ECO:0000259" key="13">
    <source>
        <dbReference type="PROSITE" id="PS50885"/>
    </source>
</evidence>
<feature type="transmembrane region" description="Helical" evidence="11">
    <location>
        <begin position="308"/>
        <end position="328"/>
    </location>
</feature>
<feature type="domain" description="HAMP" evidence="13">
    <location>
        <begin position="329"/>
        <end position="381"/>
    </location>
</feature>
<feature type="compositionally biased region" description="Basic residues" evidence="10">
    <location>
        <begin position="9"/>
        <end position="21"/>
    </location>
</feature>
<dbReference type="SMART" id="SM00304">
    <property type="entry name" value="HAMP"/>
    <property type="match status" value="1"/>
</dbReference>
<keyword evidence="4 11" id="KW-0812">Transmembrane</keyword>
<gene>
    <name evidence="14" type="ORF">JOC73_001752</name>
</gene>
<evidence type="ECO:0000256" key="9">
    <source>
        <dbReference type="PROSITE-ProRule" id="PRU00284"/>
    </source>
</evidence>
<dbReference type="Pfam" id="PF00015">
    <property type="entry name" value="MCPsignal"/>
    <property type="match status" value="1"/>
</dbReference>
<dbReference type="Gene3D" id="3.30.450.20">
    <property type="entry name" value="PAS domain"/>
    <property type="match status" value="2"/>
</dbReference>
<evidence type="ECO:0000256" key="2">
    <source>
        <dbReference type="ARBA" id="ARBA00022475"/>
    </source>
</evidence>
<keyword evidence="5 11" id="KW-1133">Transmembrane helix</keyword>
<evidence type="ECO:0000256" key="10">
    <source>
        <dbReference type="SAM" id="MobiDB-lite"/>
    </source>
</evidence>